<keyword evidence="2" id="KW-0663">Pyridoxal phosphate</keyword>
<keyword evidence="3" id="KW-0805">Transcription regulation</keyword>
<evidence type="ECO:0000256" key="2">
    <source>
        <dbReference type="ARBA" id="ARBA00022898"/>
    </source>
</evidence>
<dbReference type="SUPFAM" id="SSF46785">
    <property type="entry name" value="Winged helix' DNA-binding domain"/>
    <property type="match status" value="1"/>
</dbReference>
<reference evidence="7" key="1">
    <citation type="submission" date="2022-05" db="EMBL/GenBank/DDBJ databases">
        <title>Jatrophihabitans sp. SB3-54 whole genome sequence.</title>
        <authorList>
            <person name="Suh M.K."/>
            <person name="Eom M.K."/>
            <person name="Kim J.S."/>
            <person name="Kim H.S."/>
            <person name="Do H.E."/>
            <person name="Shin Y.K."/>
            <person name="Lee J.-S."/>
        </authorList>
    </citation>
    <scope>NUCLEOTIDE SEQUENCE</scope>
    <source>
        <strain evidence="7">SB3-54</strain>
    </source>
</reference>
<accession>A0ABY7JZ77</accession>
<evidence type="ECO:0000259" key="6">
    <source>
        <dbReference type="PROSITE" id="PS50949"/>
    </source>
</evidence>
<keyword evidence="4" id="KW-0238">DNA-binding</keyword>
<dbReference type="InterPro" id="IPR036390">
    <property type="entry name" value="WH_DNA-bd_sf"/>
</dbReference>
<dbReference type="InterPro" id="IPR015424">
    <property type="entry name" value="PyrdxlP-dep_Trfase"/>
</dbReference>
<dbReference type="InterPro" id="IPR015421">
    <property type="entry name" value="PyrdxlP-dep_Trfase_major"/>
</dbReference>
<dbReference type="Pfam" id="PF00155">
    <property type="entry name" value="Aminotran_1_2"/>
    <property type="match status" value="1"/>
</dbReference>
<evidence type="ECO:0000313" key="7">
    <source>
        <dbReference type="EMBL" id="WAX56647.1"/>
    </source>
</evidence>
<dbReference type="RefSeq" id="WP_269443179.1">
    <property type="nucleotide sequence ID" value="NZ_CP097463.1"/>
</dbReference>
<dbReference type="PANTHER" id="PTHR46577">
    <property type="entry name" value="HTH-TYPE TRANSCRIPTIONAL REGULATORY PROTEIN GABR"/>
    <property type="match status" value="1"/>
</dbReference>
<dbReference type="SUPFAM" id="SSF53383">
    <property type="entry name" value="PLP-dependent transferases"/>
    <property type="match status" value="1"/>
</dbReference>
<dbReference type="CDD" id="cd07377">
    <property type="entry name" value="WHTH_GntR"/>
    <property type="match status" value="1"/>
</dbReference>
<dbReference type="CDD" id="cd00609">
    <property type="entry name" value="AAT_like"/>
    <property type="match status" value="1"/>
</dbReference>
<dbReference type="GO" id="GO:0008483">
    <property type="term" value="F:transaminase activity"/>
    <property type="evidence" value="ECO:0007669"/>
    <property type="project" value="UniProtKB-KW"/>
</dbReference>
<dbReference type="Proteomes" id="UP001164693">
    <property type="component" value="Chromosome"/>
</dbReference>
<dbReference type="Pfam" id="PF00392">
    <property type="entry name" value="GntR"/>
    <property type="match status" value="1"/>
</dbReference>
<evidence type="ECO:0000256" key="1">
    <source>
        <dbReference type="ARBA" id="ARBA00005384"/>
    </source>
</evidence>
<dbReference type="PROSITE" id="PS50949">
    <property type="entry name" value="HTH_GNTR"/>
    <property type="match status" value="1"/>
</dbReference>
<evidence type="ECO:0000256" key="5">
    <source>
        <dbReference type="ARBA" id="ARBA00023163"/>
    </source>
</evidence>
<dbReference type="InterPro" id="IPR000524">
    <property type="entry name" value="Tscrpt_reg_HTH_GntR"/>
</dbReference>
<comment type="similarity">
    <text evidence="1">In the C-terminal section; belongs to the class-I pyridoxal-phosphate-dependent aminotransferase family.</text>
</comment>
<protein>
    <submittedName>
        <fullName evidence="7">PLP-dependent aminotransferase family protein</fullName>
    </submittedName>
</protein>
<organism evidence="7 8">
    <name type="scientific">Jatrophihabitans cynanchi</name>
    <dbReference type="NCBI Taxonomy" id="2944128"/>
    <lineage>
        <taxon>Bacteria</taxon>
        <taxon>Bacillati</taxon>
        <taxon>Actinomycetota</taxon>
        <taxon>Actinomycetes</taxon>
        <taxon>Jatrophihabitantales</taxon>
        <taxon>Jatrophihabitantaceae</taxon>
        <taxon>Jatrophihabitans</taxon>
    </lineage>
</organism>
<dbReference type="PANTHER" id="PTHR46577:SF1">
    <property type="entry name" value="HTH-TYPE TRANSCRIPTIONAL REGULATORY PROTEIN GABR"/>
    <property type="match status" value="1"/>
</dbReference>
<dbReference type="InterPro" id="IPR004839">
    <property type="entry name" value="Aminotransferase_I/II_large"/>
</dbReference>
<dbReference type="Gene3D" id="1.10.10.10">
    <property type="entry name" value="Winged helix-like DNA-binding domain superfamily/Winged helix DNA-binding domain"/>
    <property type="match status" value="1"/>
</dbReference>
<dbReference type="EMBL" id="CP097463">
    <property type="protein sequence ID" value="WAX56647.1"/>
    <property type="molecule type" value="Genomic_DNA"/>
</dbReference>
<keyword evidence="8" id="KW-1185">Reference proteome</keyword>
<evidence type="ECO:0000256" key="4">
    <source>
        <dbReference type="ARBA" id="ARBA00023125"/>
    </source>
</evidence>
<gene>
    <name evidence="7" type="ORF">M6B22_19275</name>
</gene>
<dbReference type="SMART" id="SM00345">
    <property type="entry name" value="HTH_GNTR"/>
    <property type="match status" value="1"/>
</dbReference>
<evidence type="ECO:0000256" key="3">
    <source>
        <dbReference type="ARBA" id="ARBA00023015"/>
    </source>
</evidence>
<name>A0ABY7JZ77_9ACTN</name>
<dbReference type="InterPro" id="IPR036388">
    <property type="entry name" value="WH-like_DNA-bd_sf"/>
</dbReference>
<sequence>MAPVSRLGGRALAALLPDLRALPGPVYSALSDAVTALVLDGRVVTETRLPSERELAVALQVSRATVTAAYDALRSRGYLASRTGSGSYVTLPAGSHPRPSLARWVSSDAADDMIDLSCAALPAPPGVLAPAIAAAADALGPYTRADGYDPAGLAVLRVAVADRFTGRGVPTSADQVLITSGALHSLDLLLRLIAGPGDRVLTDLPAYPGALDAIRANGARVVPVPLAGGAGWQIDQVTATLRQTAPRLAYLIPDFHNPTGALMDADARRAVLRTARQTGTTVVIDESFVGLGFEPDERPCAAIDPSVICIGSLSKPVWGGLRIGWIRASAEVISRLAALRASIDLGGAVLDQLVAAELFGRLDEIFATRLAELRPQRDALVAALARELPQWRTNVPRGGLSLWLELDAPLSTPLTLMALPAGVAIVPGSRFGVDGTLERFLRLPYSLPVERLNEAVRRLAGVWAQLDRSGAPHRQLVVA</sequence>
<evidence type="ECO:0000313" key="8">
    <source>
        <dbReference type="Proteomes" id="UP001164693"/>
    </source>
</evidence>
<keyword evidence="7" id="KW-0032">Aminotransferase</keyword>
<proteinExistence type="inferred from homology"/>
<dbReference type="InterPro" id="IPR051446">
    <property type="entry name" value="HTH_trans_reg/aminotransferase"/>
</dbReference>
<keyword evidence="7" id="KW-0808">Transferase</keyword>
<dbReference type="Gene3D" id="3.40.640.10">
    <property type="entry name" value="Type I PLP-dependent aspartate aminotransferase-like (Major domain)"/>
    <property type="match status" value="1"/>
</dbReference>
<keyword evidence="5" id="KW-0804">Transcription</keyword>
<feature type="domain" description="HTH gntR-type" evidence="6">
    <location>
        <begin position="24"/>
        <end position="92"/>
    </location>
</feature>
<dbReference type="PRINTS" id="PR00035">
    <property type="entry name" value="HTHGNTR"/>
</dbReference>